<evidence type="ECO:0000313" key="5">
    <source>
        <dbReference type="EMBL" id="BAK94565.1"/>
    </source>
</evidence>
<reference evidence="5 6" key="1">
    <citation type="submission" date="2011-01" db="EMBL/GenBank/DDBJ databases">
        <title>Whole genome sequence of Tetragenococcus halophilus NBRC 12172.</title>
        <authorList>
            <person name="Nakazawa H."/>
            <person name="Omata S."/>
            <person name="Koga C."/>
            <person name="Watanabe Y."/>
            <person name="Katano Y."/>
            <person name="Ito N."/>
            <person name="Tsukatani N."/>
            <person name="Ankai A."/>
            <person name="Oguchi A."/>
            <person name="Fukui S."/>
            <person name="Yashiro I."/>
            <person name="Kamata S."/>
            <person name="Hashimoto Y."/>
            <person name="Yamazaki J."/>
            <person name="Taguchi H."/>
            <person name="Tanaka A."/>
            <person name="Koyama T."/>
            <person name="Ichige A."/>
            <person name="Hanya Y."/>
            <person name="Tanikawa S."/>
            <person name="Yamazaki S."/>
            <person name="Fujita N."/>
        </authorList>
    </citation>
    <scope>NUCLEOTIDE SEQUENCE [LARGE SCALE GENOMIC DNA]</scope>
    <source>
        <strain evidence="6">DSM 20338 / JCM 20259 / NCIMB 9735 / NBRC 12172</strain>
    </source>
</reference>
<name>A0AAN1VR01_TETHN</name>
<dbReference type="SUPFAM" id="SSF51445">
    <property type="entry name" value="(Trans)glycosidases"/>
    <property type="match status" value="1"/>
</dbReference>
<gene>
    <name evidence="5" type="ordered locus">TEH_12380</name>
</gene>
<keyword evidence="2 5" id="KW-0378">Hydrolase</keyword>
<evidence type="ECO:0000256" key="2">
    <source>
        <dbReference type="ARBA" id="ARBA00022801"/>
    </source>
</evidence>
<dbReference type="PANTHER" id="PTHR10353:SF122">
    <property type="entry name" value="6-PHOSPHO-BETA-GLUCOSIDASE ASCB-RELATED"/>
    <property type="match status" value="1"/>
</dbReference>
<dbReference type="PRINTS" id="PR00131">
    <property type="entry name" value="GLHYDRLASE1"/>
</dbReference>
<proteinExistence type="inferred from homology"/>
<dbReference type="AlphaFoldDB" id="A0AAN1VR01"/>
<comment type="similarity">
    <text evidence="1 4">Belongs to the glycosyl hydrolase 1 family.</text>
</comment>
<evidence type="ECO:0000313" key="6">
    <source>
        <dbReference type="Proteomes" id="UP000002663"/>
    </source>
</evidence>
<dbReference type="InterPro" id="IPR001360">
    <property type="entry name" value="Glyco_hydro_1"/>
</dbReference>
<dbReference type="InterPro" id="IPR017853">
    <property type="entry name" value="GH"/>
</dbReference>
<organism evidence="5 6">
    <name type="scientific">Tetragenococcus halophilus (strain DSM 20338 / JCM 20259 / NCIMB 9735 / NBRC 12172)</name>
    <name type="common">Pediococcus halophilus</name>
    <dbReference type="NCBI Taxonomy" id="945021"/>
    <lineage>
        <taxon>Bacteria</taxon>
        <taxon>Bacillati</taxon>
        <taxon>Bacillota</taxon>
        <taxon>Bacilli</taxon>
        <taxon>Lactobacillales</taxon>
        <taxon>Enterococcaceae</taxon>
        <taxon>Tetragenococcus</taxon>
    </lineage>
</organism>
<dbReference type="Proteomes" id="UP000002663">
    <property type="component" value="Chromosome"/>
</dbReference>
<evidence type="ECO:0000256" key="1">
    <source>
        <dbReference type="ARBA" id="ARBA00010838"/>
    </source>
</evidence>
<dbReference type="GO" id="GO:0008706">
    <property type="term" value="F:6-phospho-beta-glucosidase activity"/>
    <property type="evidence" value="ECO:0007669"/>
    <property type="project" value="UniProtKB-EC"/>
</dbReference>
<dbReference type="Pfam" id="PF00232">
    <property type="entry name" value="Glyco_hydro_1"/>
    <property type="match status" value="1"/>
</dbReference>
<dbReference type="GO" id="GO:0005829">
    <property type="term" value="C:cytosol"/>
    <property type="evidence" value="ECO:0007669"/>
    <property type="project" value="TreeGrafter"/>
</dbReference>
<evidence type="ECO:0000256" key="4">
    <source>
        <dbReference type="RuleBase" id="RU003690"/>
    </source>
</evidence>
<dbReference type="PANTHER" id="PTHR10353">
    <property type="entry name" value="GLYCOSYL HYDROLASE"/>
    <property type="match status" value="1"/>
</dbReference>
<dbReference type="EMBL" id="AP012046">
    <property type="protein sequence ID" value="BAK94565.1"/>
    <property type="molecule type" value="Genomic_DNA"/>
</dbReference>
<dbReference type="GO" id="GO:0016052">
    <property type="term" value="P:carbohydrate catabolic process"/>
    <property type="evidence" value="ECO:0007669"/>
    <property type="project" value="TreeGrafter"/>
</dbReference>
<sequence>MKGRIQMKLRENFYWGNSVSSMQTEGAWNEGGKGKSVYDTREASENASDWKVATDSYHRYLEDFDYMQDLGMNMYRFQISWSRVDPTGNGEWNEEGIAFYDQFIDELISRGIEPMICLYHFDMPLHLAETYNGFICKEVVDAFVRYGKEMVDRFGHKVKHWLTFNEQNIFSMPEESFIVSGYLTGEKTLEKLYQIQHNTMVCHASIANYIHEITDAQISGMLAYQEVYPATSHPEDVRLARELDEFMNHHYLEMYTYGKRSDSYLQFIKNRQFDLAITENELAEISKLRSDYLTFSYYSSTTIDHKLVPQSAAPNEYIQFGKKDNPYIDTTEWNWQIDPNGFRDILNKIYQRYNLPVFPIENGIGVIEEWNGKDPIEDDYRIDYHKEHLLALLRAVNEDGVEVLGYLGWGLIDILSSQGDMRKRYGVVYVNRENHDLKDLKRVPKKSYDWFKKVIQTNGDYLLK</sequence>
<evidence type="ECO:0000256" key="3">
    <source>
        <dbReference type="ARBA" id="ARBA00023295"/>
    </source>
</evidence>
<dbReference type="Gene3D" id="3.20.20.80">
    <property type="entry name" value="Glycosidases"/>
    <property type="match status" value="1"/>
</dbReference>
<accession>A0AAN1VR01</accession>
<dbReference type="FunFam" id="3.20.20.80:FF:000004">
    <property type="entry name" value="Beta-glucosidase 6-phospho-beta-glucosidase"/>
    <property type="match status" value="1"/>
</dbReference>
<protein>
    <submittedName>
        <fullName evidence="5">6-phospho-beta-glucosidase</fullName>
        <ecNumber evidence="5">3.2.1.86</ecNumber>
    </submittedName>
</protein>
<keyword evidence="3 5" id="KW-0326">Glycosidase</keyword>
<dbReference type="KEGG" id="thl:TEH_12380"/>
<dbReference type="EC" id="3.2.1.86" evidence="5"/>